<evidence type="ECO:0000256" key="3">
    <source>
        <dbReference type="ARBA" id="ARBA00022533"/>
    </source>
</evidence>
<dbReference type="SUPFAM" id="SSF53756">
    <property type="entry name" value="UDP-Glycosyltransferase/glycogen phosphorylase"/>
    <property type="match status" value="1"/>
</dbReference>
<comment type="similarity">
    <text evidence="2">Belongs to the glycogen phosphorylase family.</text>
</comment>
<gene>
    <name evidence="6" type="ORF">MS5N3_00150</name>
</gene>
<keyword evidence="4" id="KW-0663">Pyridoxal phosphate</keyword>
<dbReference type="NCBIfam" id="TIGR02094">
    <property type="entry name" value="more_P_ylases"/>
    <property type="match status" value="1"/>
</dbReference>
<feature type="modified residue" description="N6-(pyridoxal phosphate)lysine" evidence="4">
    <location>
        <position position="606"/>
    </location>
</feature>
<protein>
    <submittedName>
        <fullName evidence="6">Alpha-glucan phosphorylase</fullName>
    </submittedName>
</protein>
<dbReference type="InterPro" id="IPR052182">
    <property type="entry name" value="Glycogen/Maltodextrin_Phosph"/>
</dbReference>
<evidence type="ECO:0000259" key="5">
    <source>
        <dbReference type="Pfam" id="PF11897"/>
    </source>
</evidence>
<dbReference type="PIRSF" id="PIRSF000460">
    <property type="entry name" value="Pprylas_GlgP"/>
    <property type="match status" value="1"/>
</dbReference>
<feature type="domain" description="DUF3417" evidence="5">
    <location>
        <begin position="11"/>
        <end position="118"/>
    </location>
</feature>
<dbReference type="GO" id="GO:0005975">
    <property type="term" value="P:carbohydrate metabolic process"/>
    <property type="evidence" value="ECO:0007669"/>
    <property type="project" value="InterPro"/>
</dbReference>
<evidence type="ECO:0000313" key="7">
    <source>
        <dbReference type="Proteomes" id="UP000340077"/>
    </source>
</evidence>
<name>A0A5M3PI78_9GAMM</name>
<evidence type="ECO:0000256" key="2">
    <source>
        <dbReference type="ARBA" id="ARBA00006047"/>
    </source>
</evidence>
<evidence type="ECO:0000256" key="4">
    <source>
        <dbReference type="PIRSR" id="PIRSR000460-1"/>
    </source>
</evidence>
<dbReference type="Pfam" id="PF00343">
    <property type="entry name" value="Phosphorylase"/>
    <property type="match status" value="1"/>
</dbReference>
<reference evidence="6 7" key="1">
    <citation type="journal article" date="2019" name="J. Gen. Appl. Microbiol.">
        <title>Aerobic degradation of cis-dichloroethene by the marine bacterium Marinobacter salsuginis strain 5N-3.</title>
        <authorList>
            <person name="Inoue Y."/>
            <person name="Fukunaga Y."/>
            <person name="Katsumata H."/>
            <person name="Ohji S."/>
            <person name="Hosoyama A."/>
            <person name="Mori K."/>
            <person name="Ando K."/>
        </authorList>
    </citation>
    <scope>NUCLEOTIDE SEQUENCE [LARGE SCALE GENOMIC DNA]</scope>
    <source>
        <strain evidence="6 7">5N-3</strain>
    </source>
</reference>
<evidence type="ECO:0000313" key="6">
    <source>
        <dbReference type="EMBL" id="GBO82564.1"/>
    </source>
</evidence>
<dbReference type="InterPro" id="IPR011834">
    <property type="entry name" value="Agluc_phsphrylas"/>
</dbReference>
<dbReference type="Pfam" id="PF11897">
    <property type="entry name" value="DUF3417"/>
    <property type="match status" value="1"/>
</dbReference>
<dbReference type="GO" id="GO:0030170">
    <property type="term" value="F:pyridoxal phosphate binding"/>
    <property type="evidence" value="ECO:0007669"/>
    <property type="project" value="InterPro"/>
</dbReference>
<dbReference type="Proteomes" id="UP000340077">
    <property type="component" value="Unassembled WGS sequence"/>
</dbReference>
<dbReference type="RefSeq" id="WP_069183641.1">
    <property type="nucleotide sequence ID" value="NZ_BGZH01000001.1"/>
</dbReference>
<dbReference type="InterPro" id="IPR000811">
    <property type="entry name" value="Glyco_trans_35"/>
</dbReference>
<dbReference type="EMBL" id="BGZH01000001">
    <property type="protein sequence ID" value="GBO82564.1"/>
    <property type="molecule type" value="Genomic_DNA"/>
</dbReference>
<proteinExistence type="inferred from homology"/>
<accession>A0A5M3PI78</accession>
<dbReference type="PANTHER" id="PTHR42655:SF1">
    <property type="entry name" value="GLYCOGEN PHOSPHORYLASE"/>
    <property type="match status" value="1"/>
</dbReference>
<keyword evidence="3" id="KW-0021">Allosteric enzyme</keyword>
<dbReference type="AlphaFoldDB" id="A0A5M3PI78"/>
<evidence type="ECO:0000256" key="1">
    <source>
        <dbReference type="ARBA" id="ARBA00001275"/>
    </source>
</evidence>
<dbReference type="GO" id="GO:0008184">
    <property type="term" value="F:glycogen phosphorylase activity"/>
    <property type="evidence" value="ECO:0007669"/>
    <property type="project" value="InterPro"/>
</dbReference>
<organism evidence="6 7">
    <name type="scientific">Marinobacter salsuginis</name>
    <dbReference type="NCBI Taxonomy" id="418719"/>
    <lineage>
        <taxon>Bacteria</taxon>
        <taxon>Pseudomonadati</taxon>
        <taxon>Pseudomonadota</taxon>
        <taxon>Gammaproteobacteria</taxon>
        <taxon>Pseudomonadales</taxon>
        <taxon>Marinobacteraceae</taxon>
        <taxon>Marinobacter</taxon>
    </lineage>
</organism>
<dbReference type="Gene3D" id="3.40.50.2000">
    <property type="entry name" value="Glycogen Phosphorylase B"/>
    <property type="match status" value="3"/>
</dbReference>
<keyword evidence="7" id="KW-1185">Reference proteome</keyword>
<dbReference type="PANTHER" id="PTHR42655">
    <property type="entry name" value="GLYCOGEN PHOSPHORYLASE"/>
    <property type="match status" value="1"/>
</dbReference>
<comment type="catalytic activity">
    <reaction evidence="1">
        <text>[(1-&gt;4)-alpha-D-glucosyl](n) + phosphate = [(1-&gt;4)-alpha-D-glucosyl](n-1) + alpha-D-glucose 1-phosphate</text>
        <dbReference type="Rhea" id="RHEA:41732"/>
        <dbReference type="Rhea" id="RHEA-COMP:9584"/>
        <dbReference type="Rhea" id="RHEA-COMP:9586"/>
        <dbReference type="ChEBI" id="CHEBI:15444"/>
        <dbReference type="ChEBI" id="CHEBI:43474"/>
        <dbReference type="ChEBI" id="CHEBI:58601"/>
        <dbReference type="EC" id="2.4.1.1"/>
    </reaction>
</comment>
<dbReference type="InterPro" id="IPR024517">
    <property type="entry name" value="Glycogen_phosphorylase_DUF3417"/>
</dbReference>
<sequence>MTLAAYTTRSLPDSLAGLFQLALDLRWTWHHGTDELWRALDEEIWDTTRNAWLVLNSVSGDRLEELAADPDFQKRYRDQISAHSEFIQADTWYTSECPGNLGEGIAYFCMEYGLSESLPLYSGGLGVLAGDFLKASSDLGVPVMAVGLLFQQGYFRQAISTDGEQLEFYPYNDPTMLPVSPLRDDEGQWVRVVVPFPGRNVRLRAWKAQVGRCELLLLDSNDPRNEPGDRGITSELYTGDPEKRLQQEMVLGIGGWRLIEQLGRRPALCHLNEGHCALALIERAFSWQDQCNADFQLARTATRATNLFTTHTSVASGFDHFSRSLLRLYLAPWLEGRDLDIDQLMDLGSENQHSEDQSGSQKLNMALLALNMSGRFNGVSRIHQKVTQTIFQPFFPRWPAEDIPADYVTNGIHTPSWDSPESDAIWTQACGKDRWRRPLQKSCPMTDITDEALWEMRRLQRTRLVGYLRRRLSSQHCEQNPGFDHAAACGLLLDHETLTLGFARRFTEYKRPDLLLKDQDRLLKLLASRDRPLQIVLAGKAHPYDLVGKDIIRQWKAFSRRPDVEGKVVFIEDYDLGVANQLVQGVDVWLNCPRHPWEACGTSGMKVLVNGGLNLSQYDGWWAEAWNRDVGWAIRPGATFRELSGSNNHDHDLSDASELFDLLEKEVVPDFYNEDEEGIPRQWLKRMRASMDQLTAAYSANRMVREYVEQFYLPMAEKGRNRTMETSKELLAECNAIAQHWPRLRFNSFNAIETPDGLFCKVEVYLDGIDEQRIAVDLVAEESEQGPRTVVAMEMKHPLGGSAHTYLYECIVPSRPQGHYTPRLRVRDERLNLPLENPAILWLK</sequence>
<comment type="caution">
    <text evidence="6">The sequence shown here is derived from an EMBL/GenBank/DDBJ whole genome shotgun (WGS) entry which is preliminary data.</text>
</comment>